<organism evidence="3 4">
    <name type="scientific">Prunus yedoensis var. nudiflora</name>
    <dbReference type="NCBI Taxonomy" id="2094558"/>
    <lineage>
        <taxon>Eukaryota</taxon>
        <taxon>Viridiplantae</taxon>
        <taxon>Streptophyta</taxon>
        <taxon>Embryophyta</taxon>
        <taxon>Tracheophyta</taxon>
        <taxon>Spermatophyta</taxon>
        <taxon>Magnoliopsida</taxon>
        <taxon>eudicotyledons</taxon>
        <taxon>Gunneridae</taxon>
        <taxon>Pentapetalae</taxon>
        <taxon>rosids</taxon>
        <taxon>fabids</taxon>
        <taxon>Rosales</taxon>
        <taxon>Rosaceae</taxon>
        <taxon>Amygdaloideae</taxon>
        <taxon>Amygdaleae</taxon>
        <taxon>Prunus</taxon>
    </lineage>
</organism>
<gene>
    <name evidence="3" type="ORF">Pyn_06567</name>
</gene>
<proteinExistence type="predicted"/>
<keyword evidence="1" id="KW-0406">Ion transport</keyword>
<keyword evidence="2" id="KW-0472">Membrane</keyword>
<reference evidence="3 4" key="1">
    <citation type="submission" date="2018-02" db="EMBL/GenBank/DDBJ databases">
        <title>Draft genome of wild Prunus yedoensis var. nudiflora.</title>
        <authorList>
            <person name="Baek S."/>
            <person name="Kim J.-H."/>
            <person name="Choi K."/>
            <person name="Kim G.-B."/>
            <person name="Cho A."/>
            <person name="Jang H."/>
            <person name="Shin C.-H."/>
            <person name="Yu H.-J."/>
            <person name="Mun J.-H."/>
        </authorList>
    </citation>
    <scope>NUCLEOTIDE SEQUENCE [LARGE SCALE GENOMIC DNA]</scope>
    <source>
        <strain evidence="4">cv. Jeju island</strain>
        <tissue evidence="3">Leaf</tissue>
    </source>
</reference>
<dbReference type="AlphaFoldDB" id="A0A314ZPZ0"/>
<dbReference type="GO" id="GO:0016020">
    <property type="term" value="C:membrane"/>
    <property type="evidence" value="ECO:0007669"/>
    <property type="project" value="UniProtKB-SubCell"/>
</dbReference>
<evidence type="ECO:0000256" key="2">
    <source>
        <dbReference type="SAM" id="Phobius"/>
    </source>
</evidence>
<evidence type="ECO:0000256" key="1">
    <source>
        <dbReference type="ARBA" id="ARBA00023303"/>
    </source>
</evidence>
<dbReference type="PANTHER" id="PTHR45651:SF68">
    <property type="entry name" value="ION TRANSPORT DOMAIN-CONTAINING PROTEIN"/>
    <property type="match status" value="1"/>
</dbReference>
<accession>A0A314ZPZ0</accession>
<comment type="caution">
    <text evidence="3">The sequence shown here is derived from an EMBL/GenBank/DDBJ whole genome shotgun (WGS) entry which is preliminary data.</text>
</comment>
<dbReference type="Proteomes" id="UP000250321">
    <property type="component" value="Unassembled WGS sequence"/>
</dbReference>
<keyword evidence="4" id="KW-1185">Reference proteome</keyword>
<name>A0A314ZPZ0_PRUYE</name>
<sequence>MNGLVSLTLKSKHSNSSLILSISDRVKFYTHVSCVLSSDSDSDSDSKSCTYSDTTSTQESSVEEWQISREKSNMMVKILEGKKKMFAKWKQIFATSCVFAVSLDPLFLYIPIINQDMNCLRLDQNLKIAALTLRSVTDLFYIMDIIIEIYTSKIWSSLTIELHHISKSEFLGNTFLPTLAKKIWRSYILIDIVAILPLPQVLILILFKNGGFEILGDKQVYYELFCSDAIYTAGYSHLPIV</sequence>
<dbReference type="EMBL" id="PJQY01001277">
    <property type="protein sequence ID" value="PQQ04066.1"/>
    <property type="molecule type" value="Genomic_DNA"/>
</dbReference>
<dbReference type="GO" id="GO:0034220">
    <property type="term" value="P:monoatomic ion transmembrane transport"/>
    <property type="evidence" value="ECO:0007669"/>
    <property type="project" value="UniProtKB-KW"/>
</dbReference>
<dbReference type="PANTHER" id="PTHR45651">
    <property type="entry name" value="CYCLIC NUCLEOTIDE-GATED ION CHANNEL 15-RELATED-RELATED"/>
    <property type="match status" value="1"/>
</dbReference>
<keyword evidence="2" id="KW-0812">Transmembrane</keyword>
<evidence type="ECO:0000313" key="3">
    <source>
        <dbReference type="EMBL" id="PQQ04066.1"/>
    </source>
</evidence>
<feature type="transmembrane region" description="Helical" evidence="2">
    <location>
        <begin position="92"/>
        <end position="112"/>
    </location>
</feature>
<feature type="transmembrane region" description="Helical" evidence="2">
    <location>
        <begin position="187"/>
        <end position="207"/>
    </location>
</feature>
<keyword evidence="1" id="KW-0813">Transport</keyword>
<keyword evidence="1" id="KW-0407">Ion channel</keyword>
<keyword evidence="2" id="KW-1133">Transmembrane helix</keyword>
<protein>
    <submittedName>
        <fullName evidence="3">Cyclic nucleotide-gated ion channel 1-like</fullName>
    </submittedName>
</protein>
<dbReference type="OrthoDB" id="421226at2759"/>
<dbReference type="STRING" id="2094558.A0A314ZPZ0"/>
<evidence type="ECO:0000313" key="4">
    <source>
        <dbReference type="Proteomes" id="UP000250321"/>
    </source>
</evidence>